<name>A0A8B6F9V9_MYTGA</name>
<protein>
    <recommendedName>
        <fullName evidence="11">Aquaporin-3</fullName>
    </recommendedName>
</protein>
<evidence type="ECO:0000313" key="10">
    <source>
        <dbReference type="Proteomes" id="UP000596742"/>
    </source>
</evidence>
<proteinExistence type="inferred from homology"/>
<evidence type="ECO:0000313" key="9">
    <source>
        <dbReference type="EMBL" id="VDI46632.1"/>
    </source>
</evidence>
<dbReference type="GO" id="GO:0016323">
    <property type="term" value="C:basolateral plasma membrane"/>
    <property type="evidence" value="ECO:0007669"/>
    <property type="project" value="TreeGrafter"/>
</dbReference>
<dbReference type="PROSITE" id="PS00221">
    <property type="entry name" value="MIP"/>
    <property type="match status" value="1"/>
</dbReference>
<dbReference type="Pfam" id="PF00230">
    <property type="entry name" value="MIP"/>
    <property type="match status" value="1"/>
</dbReference>
<dbReference type="PRINTS" id="PR00783">
    <property type="entry name" value="MINTRINSICP"/>
</dbReference>
<gene>
    <name evidence="9" type="ORF">MGAL_10B022984</name>
</gene>
<dbReference type="InterPro" id="IPR022357">
    <property type="entry name" value="MIP_CS"/>
</dbReference>
<dbReference type="OrthoDB" id="3222at2759"/>
<evidence type="ECO:0000256" key="4">
    <source>
        <dbReference type="ARBA" id="ARBA00022692"/>
    </source>
</evidence>
<evidence type="ECO:0000256" key="1">
    <source>
        <dbReference type="ARBA" id="ARBA00004141"/>
    </source>
</evidence>
<feature type="transmembrane region" description="Helical" evidence="8">
    <location>
        <begin position="20"/>
        <end position="39"/>
    </location>
</feature>
<sequence length="295" mass="32165">MKGVGLMVFWKLRSRVSREIIAEFIGSFILVTFAIGAGAQLTLSNGQMGNFLSLNIAGGLGLTFGIYFSGGVSGGHLNPAVTLGFCILGKCAWWKWPLYCIAQLAGSFVAAAVQFGIYHDAINHYDGGVRSTYGNTSTAGIFSTFPQEFVSTTNAFFDQVFGTFLLLGCIHAVADEKNMMPPKGVIPIAMGMIVTAIGTCFAFNCGYAINCARDFGPRLFTVIAGWGLEPISYRNYNWFWVPIVGPLVGSVIGSYVYIALIQYHWPRREDEKPEVVTIHVNGKDNVAFEPESEKF</sequence>
<dbReference type="InterPro" id="IPR000425">
    <property type="entry name" value="MIP"/>
</dbReference>
<evidence type="ECO:0000256" key="6">
    <source>
        <dbReference type="ARBA" id="ARBA00023136"/>
    </source>
</evidence>
<accession>A0A8B6F9V9</accession>
<dbReference type="EMBL" id="UYJE01006527">
    <property type="protein sequence ID" value="VDI46632.1"/>
    <property type="molecule type" value="Genomic_DNA"/>
</dbReference>
<feature type="transmembrane region" description="Helical" evidence="8">
    <location>
        <begin position="96"/>
        <end position="117"/>
    </location>
</feature>
<keyword evidence="6 8" id="KW-0472">Membrane</keyword>
<evidence type="ECO:0000256" key="2">
    <source>
        <dbReference type="ARBA" id="ARBA00006175"/>
    </source>
</evidence>
<dbReference type="FunFam" id="1.20.1080.10:FF:000064">
    <property type="entry name" value="Uncharacterized protein"/>
    <property type="match status" value="1"/>
</dbReference>
<feature type="transmembrane region" description="Helical" evidence="8">
    <location>
        <begin position="238"/>
        <end position="260"/>
    </location>
</feature>
<comment type="caution">
    <text evidence="9">The sequence shown here is derived from an EMBL/GenBank/DDBJ whole genome shotgun (WGS) entry which is preliminary data.</text>
</comment>
<dbReference type="NCBIfam" id="TIGR00861">
    <property type="entry name" value="MIP"/>
    <property type="match status" value="1"/>
</dbReference>
<keyword evidence="3 7" id="KW-0813">Transport</keyword>
<feature type="transmembrane region" description="Helical" evidence="8">
    <location>
        <begin position="155"/>
        <end position="174"/>
    </location>
</feature>
<evidence type="ECO:0000256" key="7">
    <source>
        <dbReference type="RuleBase" id="RU000477"/>
    </source>
</evidence>
<dbReference type="PANTHER" id="PTHR43829:SF9">
    <property type="entry name" value="AQUAPORIN-9"/>
    <property type="match status" value="1"/>
</dbReference>
<dbReference type="AlphaFoldDB" id="A0A8B6F9V9"/>
<feature type="transmembrane region" description="Helical" evidence="8">
    <location>
        <begin position="186"/>
        <end position="209"/>
    </location>
</feature>
<keyword evidence="4 7" id="KW-0812">Transmembrane</keyword>
<evidence type="ECO:0000256" key="3">
    <source>
        <dbReference type="ARBA" id="ARBA00022448"/>
    </source>
</evidence>
<comment type="subcellular location">
    <subcellularLocation>
        <location evidence="1">Membrane</location>
        <topology evidence="1">Multi-pass membrane protein</topology>
    </subcellularLocation>
</comment>
<dbReference type="Proteomes" id="UP000596742">
    <property type="component" value="Unassembled WGS sequence"/>
</dbReference>
<keyword evidence="5 8" id="KW-1133">Transmembrane helix</keyword>
<dbReference type="Gene3D" id="1.20.1080.10">
    <property type="entry name" value="Glycerol uptake facilitator protein"/>
    <property type="match status" value="1"/>
</dbReference>
<evidence type="ECO:0008006" key="11">
    <source>
        <dbReference type="Google" id="ProtNLM"/>
    </source>
</evidence>
<evidence type="ECO:0000256" key="8">
    <source>
        <dbReference type="SAM" id="Phobius"/>
    </source>
</evidence>
<dbReference type="InterPro" id="IPR050363">
    <property type="entry name" value="MIP/Aquaporin"/>
</dbReference>
<feature type="transmembrane region" description="Helical" evidence="8">
    <location>
        <begin position="51"/>
        <end position="75"/>
    </location>
</feature>
<reference evidence="9" key="1">
    <citation type="submission" date="2018-11" db="EMBL/GenBank/DDBJ databases">
        <authorList>
            <person name="Alioto T."/>
            <person name="Alioto T."/>
        </authorList>
    </citation>
    <scope>NUCLEOTIDE SEQUENCE</scope>
</reference>
<evidence type="ECO:0000256" key="5">
    <source>
        <dbReference type="ARBA" id="ARBA00022989"/>
    </source>
</evidence>
<organism evidence="9 10">
    <name type="scientific">Mytilus galloprovincialis</name>
    <name type="common">Mediterranean mussel</name>
    <dbReference type="NCBI Taxonomy" id="29158"/>
    <lineage>
        <taxon>Eukaryota</taxon>
        <taxon>Metazoa</taxon>
        <taxon>Spiralia</taxon>
        <taxon>Lophotrochozoa</taxon>
        <taxon>Mollusca</taxon>
        <taxon>Bivalvia</taxon>
        <taxon>Autobranchia</taxon>
        <taxon>Pteriomorphia</taxon>
        <taxon>Mytilida</taxon>
        <taxon>Mytiloidea</taxon>
        <taxon>Mytilidae</taxon>
        <taxon>Mytilinae</taxon>
        <taxon>Mytilus</taxon>
    </lineage>
</organism>
<dbReference type="PANTHER" id="PTHR43829">
    <property type="entry name" value="AQUAPORIN OR AQUAGLYCEROPORIN RELATED"/>
    <property type="match status" value="1"/>
</dbReference>
<dbReference type="GO" id="GO:0015254">
    <property type="term" value="F:glycerol channel activity"/>
    <property type="evidence" value="ECO:0007669"/>
    <property type="project" value="TreeGrafter"/>
</dbReference>
<dbReference type="SUPFAM" id="SSF81338">
    <property type="entry name" value="Aquaporin-like"/>
    <property type="match status" value="1"/>
</dbReference>
<dbReference type="GO" id="GO:0015250">
    <property type="term" value="F:water channel activity"/>
    <property type="evidence" value="ECO:0007669"/>
    <property type="project" value="TreeGrafter"/>
</dbReference>
<dbReference type="CDD" id="cd00333">
    <property type="entry name" value="MIP"/>
    <property type="match status" value="1"/>
</dbReference>
<comment type="similarity">
    <text evidence="2 7">Belongs to the MIP/aquaporin (TC 1.A.8) family.</text>
</comment>
<dbReference type="InterPro" id="IPR023271">
    <property type="entry name" value="Aquaporin-like"/>
</dbReference>
<keyword evidence="10" id="KW-1185">Reference proteome</keyword>